<protein>
    <submittedName>
        <fullName evidence="1">Uncharacterized protein</fullName>
    </submittedName>
</protein>
<organism evidence="1 2">
    <name type="scientific">Yersinia aleksiciae</name>
    <dbReference type="NCBI Taxonomy" id="263819"/>
    <lineage>
        <taxon>Bacteria</taxon>
        <taxon>Pseudomonadati</taxon>
        <taxon>Pseudomonadota</taxon>
        <taxon>Gammaproteobacteria</taxon>
        <taxon>Enterobacterales</taxon>
        <taxon>Yersiniaceae</taxon>
        <taxon>Yersinia</taxon>
    </lineage>
</organism>
<dbReference type="Proteomes" id="UP000040088">
    <property type="component" value="Unassembled WGS sequence"/>
</dbReference>
<dbReference type="GeneID" id="61903612"/>
<sequence length="84" mass="8905">MDLSSLEGTGTVGVMVANSNLENPVPDNVVVTAVRDHILSLAHSRINEAMSIATGEYKHVLVSLTDDIDSAATELLVVGELTWT</sequence>
<gene>
    <name evidence="1" type="ORF">ERS008460_03322</name>
</gene>
<reference evidence="2" key="1">
    <citation type="submission" date="2015-03" db="EMBL/GenBank/DDBJ databases">
        <authorList>
            <consortium name="Pathogen Informatics"/>
        </authorList>
    </citation>
    <scope>NUCLEOTIDE SEQUENCE [LARGE SCALE GENOMIC DNA]</scope>
    <source>
        <strain evidence="2">IP27925</strain>
    </source>
</reference>
<dbReference type="EMBL" id="CQEM01000017">
    <property type="protein sequence ID" value="CNL60869.1"/>
    <property type="molecule type" value="Genomic_DNA"/>
</dbReference>
<evidence type="ECO:0000313" key="1">
    <source>
        <dbReference type="EMBL" id="CNL60869.1"/>
    </source>
</evidence>
<dbReference type="AlphaFoldDB" id="A0A0T9UQ92"/>
<dbReference type="RefSeq" id="WP_054888169.1">
    <property type="nucleotide sequence ID" value="NZ_CABHQI010000026.1"/>
</dbReference>
<accession>A0A0T9UQ92</accession>
<name>A0A0T9UQ92_YERAE</name>
<proteinExistence type="predicted"/>
<evidence type="ECO:0000313" key="2">
    <source>
        <dbReference type="Proteomes" id="UP000040088"/>
    </source>
</evidence>